<evidence type="ECO:0000313" key="2">
    <source>
        <dbReference type="EMBL" id="CAD8374479.1"/>
    </source>
</evidence>
<reference evidence="2" key="1">
    <citation type="submission" date="2021-01" db="EMBL/GenBank/DDBJ databases">
        <authorList>
            <person name="Corre E."/>
            <person name="Pelletier E."/>
            <person name="Niang G."/>
            <person name="Scheremetjew M."/>
            <person name="Finn R."/>
            <person name="Kale V."/>
            <person name="Holt S."/>
            <person name="Cochrane G."/>
            <person name="Meng A."/>
            <person name="Brown T."/>
            <person name="Cohen L."/>
        </authorList>
    </citation>
    <scope>NUCLEOTIDE SEQUENCE</scope>
    <source>
        <strain evidence="2">CCMP3303</strain>
    </source>
</reference>
<sequence>MTVFVPYLLSASLLAAEPVARSACASPVAGQEARSQSSLLARDLLSKKAFLPSSIGFDSNGLRGLQKSGHTPGNVICQIPRGSIVVANKHAKKMNKRPIDALSATLLEELRLGEQSDHIAYVQSLPGPGDPSLTNIGGFWDDQQLEWLCHPTTAEKFKKLGSLRKAFIERNADDNNEEDRCKAGWAYDLSSSRALQGPFGRNGTVRAALLGTVVSFLAAFSPLLYLRDLSHMPFESSIPLMLSVVALVSTLTSDEVELGMLPWIDIANHKSTSSLQLGYDLLRDGVVLKGAVSGNVEFDYGGKKNGICNDKLLGEYGFVEVDNPNDLFEAVVADGVVVSVGRYGVVRERTADLCDDEQLLESARKSRCALMAGLHDVPKDPIGAGRFKMAAQWRNEKIRLLDEYINLHL</sequence>
<dbReference type="InterPro" id="IPR050600">
    <property type="entry name" value="SETD3_SETD6_MTase"/>
</dbReference>
<protein>
    <recommendedName>
        <fullName evidence="3">SET domain-containing protein</fullName>
    </recommendedName>
</protein>
<gene>
    <name evidence="2" type="ORF">MPOL1434_LOCUS8006</name>
</gene>
<evidence type="ECO:0008006" key="3">
    <source>
        <dbReference type="Google" id="ProtNLM"/>
    </source>
</evidence>
<name>A0A7S0AVE7_9STRA</name>
<proteinExistence type="predicted"/>
<dbReference type="PANTHER" id="PTHR13271">
    <property type="entry name" value="UNCHARACTERIZED PUTATIVE METHYLTRANSFERASE"/>
    <property type="match status" value="1"/>
</dbReference>
<feature type="chain" id="PRO_5031546046" description="SET domain-containing protein" evidence="1">
    <location>
        <begin position="16"/>
        <end position="409"/>
    </location>
</feature>
<dbReference type="GO" id="GO:0016279">
    <property type="term" value="F:protein-lysine N-methyltransferase activity"/>
    <property type="evidence" value="ECO:0007669"/>
    <property type="project" value="TreeGrafter"/>
</dbReference>
<dbReference type="AlphaFoldDB" id="A0A7S0AVE7"/>
<dbReference type="EMBL" id="HBEJ01013618">
    <property type="protein sequence ID" value="CAD8374479.1"/>
    <property type="molecule type" value="Transcribed_RNA"/>
</dbReference>
<dbReference type="Gene3D" id="3.90.1410.10">
    <property type="entry name" value="set domain protein methyltransferase, domain 1"/>
    <property type="match status" value="1"/>
</dbReference>
<evidence type="ECO:0000256" key="1">
    <source>
        <dbReference type="SAM" id="SignalP"/>
    </source>
</evidence>
<accession>A0A7S0AVE7</accession>
<dbReference type="PANTHER" id="PTHR13271:SF151">
    <property type="entry name" value="SET DOMAIN-CONTAINING PROTEIN 4"/>
    <property type="match status" value="1"/>
</dbReference>
<feature type="signal peptide" evidence="1">
    <location>
        <begin position="1"/>
        <end position="15"/>
    </location>
</feature>
<keyword evidence="1" id="KW-0732">Signal</keyword>
<organism evidence="2">
    <name type="scientific">Minutocellus polymorphus</name>
    <dbReference type="NCBI Taxonomy" id="265543"/>
    <lineage>
        <taxon>Eukaryota</taxon>
        <taxon>Sar</taxon>
        <taxon>Stramenopiles</taxon>
        <taxon>Ochrophyta</taxon>
        <taxon>Bacillariophyta</taxon>
        <taxon>Mediophyceae</taxon>
        <taxon>Cymatosirophycidae</taxon>
        <taxon>Cymatosirales</taxon>
        <taxon>Cymatosiraceae</taxon>
        <taxon>Minutocellus</taxon>
    </lineage>
</organism>